<evidence type="ECO:0000313" key="3">
    <source>
        <dbReference type="EMBL" id="CAI9914565.1"/>
    </source>
</evidence>
<sequence length="5606" mass="645513">MAQKPKNVKVIVPPVLSQIDPTSYVKKPKTTAQAAKQEQIVQSQISVQDAVKENSRSVSPLFEGKAIKCIVEPQSDLYLVNYDHNALPRAFRVLLLEVDFTTSYATVLIQYLFTNDTPGQTSVTVSFNSLRTTAERDLELPETVNESLFFFEQIKNDPYEREKITQKLPSSLLVHPILLKLKEKLGAHGEECVKQFELEFKLQQTLIDTKYSAEPNDIHKYLKFLDHQRDVRAKMKPDLRHKLKFNGVYQKESFKSTNFICDQTEIFMKNFNNNKQIFEVNTTMMTEIQKNLKQLENVYEKFEKFNIHDTLLKIDYKTQSQENKNKIVSMVNNITQNMNIPDFKVINSLISEVSAIKLQIEQQQVEKRTISEVLFFWRSLTPIHMFINSGCIYLNIIWNIIQEYLGQLKLGKIANESPVQEINQIYLALVRCLQSQLYEVINEFLVQIEENVLFLKNQNIISLQSRTSSDLFGDQLTEELKHVNFSLSSHNFDISPYKATINMNLTSNPQLSQVNEQIVLQISPSTSQVCTEVQKKIEMLYLNFMSVSLAVSRNYFYLNQQANEGWKDLNSFYPNIKSQKTQSFMQHFQSEVINLTSSYDILLREDKFYLIKDTYLAGFGRCPSLYVVESNTQTINLVYERFQHIIGVVELVVDYIKEKAKTHNIIQMANILITSKAVKLLESIDSNSNYLEQLHIDFGINDFQEFKNYIFKYKESIQNIPDRVYQFMICLDLSQFKSQYTNYLMQTYKQVSDYVIDKIFNYTQQVLTKQQMIIDLFTQQVSPNCIKETEIIIQKIKSSNYVQKFVYYYDLGTTFGNTIVQTFFETHQLSEDQVTTLVQLQYSFIYLIKISQRQEKLIEIQKQLYLLLITNIQQWLKIQSDKILENLKEIQMLKLDDINESQSYPVHFRTTFTTISKNYKLDAIDCQQNDTNKLCSQFRKEEQSFYASFARVTLLQIFTKRLSHDKLILKVQSNNSTNDYSPSLYDRSLAQSSPIYIQKIIGEQMYLVQEFSKINEHLNQWEMNMDISKSKEIIKFEEVKLALTNLYNITCGSFYVDQIINSKMELSKVNSNKLSKTLNDIANSISYLKDNSQLAIPLHGQDGHLIYEFNFTNWKDFIEIVEKTIFKQIGAVHLIQECKASTIQQNEAQQIEVCCGINLMAKQFTIDQLINKLEESPIILDKIIEIREISDKNQRAIKILQRIEESFSQIVVGQHIITEQSIYPQIIIQCDKQQFNNLKNVITDSYYISLQILNNIDFLDCENVSEHKFQSLKYKNNQQNKIYSQQVEQLAKDIEATSLNLQFLLNISKSVPLLLEDLKQISEQYVVANKIKKENAFQTEHPYLDFNIRFISQNDINTINQQYIHWSELLNKFIRKGQKLALLCSNQQLMKQLLNIFNILSEIHLKYQNCRDVYIFQQFKVQEQFNIPIDEIKISSCFQKIIPMINQQLYPHGLLLPTVIQQQFGKFPQQTTFLHYNKSLQQQLLQNVTDIVIGQSPTKGRVILGLRSQHEFLEFKTSVIAPERNFMVLDTIIDHINNAITEKLCDQIDAFNLIVNELINNSTQINSGENEQVYDVILLGRLTNFIKANMFVVNAVLLQTTCKQLMVNISRSLTITKENELQQIQIFQSVYSFLQCYTKALEQLQTIEIKPLLLQMCQNYIDQFQVLDKEIHFKLDQYFRVKRQHEQREQIQIIENKDVQEEINQEDDSELSENHVEQELSIVALLGATEVCFPMLEFSKESKQIYITTNNGTCRVKVGEWWGGIPSKIPKLNVQQYSIVAQMIEGYNQKMPILLLSSEHKGLNSIDTAILINVFSLYTFKRVVYIQVSEIQFAQNLQNIAIYLNCGFIVVICGAEYLKGAQQFELVQLSLHMRTQDGDYLGLLTPYIDKDITQSNQQKGENKIPLSFRNSKTSDFKNQGVLMFLLPQLSSIVSVEKFVHVPQMQNIPAELQSEIDIKSRNTTSTARREVSQSFILESSRDSTSDNSQSDISINDQNRKTGSNNYIQLNSINMIGQKFVKTFNFKVLVNVEFKTPSYIFEQVSQIYGKAFYEIACFLKSLSPQAPKLLVSDMDQLISKTDSNKVINVATVTLNFLLRTNPDVFNVNIDSLEMPTTIANFVASAFGCDRNESNTLQKMAKDCYQYQINILSSLNLPIPASMTKNNIDYVQYFAKYLTTSCDQLISTIRMFQNIYQLHQLTISDILLVREFQKVHKPFLLISPQMNYLRAFINVYSGIFKQKVYWVASVEEFDDVLIQIQLNPSQQAIQICYFINDPINFDKVRQILIAFNSTYIRYQTLSGVPIYFTENDVPQVTLITDHIVSSALKDNTTLSIIGHQLIIFPQIESSSAASIIMTNKLKVDKEAIYNFIIKQKANHFKFEKQSELQIIHNNYKYKFTRQSINCVFEIKCQWKLKLLRYVTDTVISMTYQNISSQFKLQNTADEASILSTMIFYQLQKLGMLKIHQKQIYNQSALNNSIDSQLLPFNSYDQLSQEKQLLNENLAGSDMRGMFSEYTDDTIIKQVDNLQLTNQFKQQYHNYSLASEISGYAPDEYIRRENIIKSRKPTPQKISFEEVIDQTVKEVTANGMISFGCGAQGSIQYDFDNFWLSENIFQPNFVNGIQNLISYIFAAVWNTLSLYQTVVGYSGKWDAFDINNDKNIIFKLSQAFTESLNQMKNVKKFYTNNIKQPLLESLFAIISLLCRLDQDGDNIPYSQYEDIRLTVDPVRITLQNVGINIGAATDQAVEIISQALNKIPQKYAQSMFCYLFLDQSQFKFIDYDLGIGILNNVTQKSEKELFDEIILQQAQKTQQYHKSYQEQIQEYNKQVNLKLQNQQEAQLLLKEHKCEENIQKPEFESPSIEIPDIISIQRLSTNGQSIVIDSHRAAIISFLAQTMLSCQTIFVSGMRSCGKSVIIDIAKLVVRDIVLSQQIFLNNPFNNDEIRGILDSIEQQSIIMSSYNFRRYYDHIAVKESEQSSLLINKKLAYPLYHFNMSEYIIYGFDELFPMLLRDHIIITSSSKQGLKSKGMLQIQDVSFILEVQNQPLLDFMSLIKVQIPVFSEKYIQQITRLYWPNESEQWQKQFAKGITLIRDSLPLSLTNSYSLFEKMYSSYILTYNKIMLVPNLKNEIVTQFKKCQDQELCRGNIHNLFLALRNRSDVNIKTMTSVAEKLATLSILKYLESSSLDNPWKDSTLLIKSQSQLIPCWERIILQKSIDFAENQIPMNNTQYQQNLNSIQSLFQEISHAKQDISDSLLSCLKLPYEHLFTALSLIRPTIDSLVTITQAYNKYGNYLDPVIISRFFELFTQHKYNSEIQKARMETIFYLSENNQKYSLTGVLGQDSLLCAKQIVMQYTQQLSAIVLQKSNQISGTQYQINYNEQNIQQMNKIDKQCWNGFTLLDKMAMKIPISIIKFENISSDMYKQAVELYSSFDSYQQFNSNDKSNIYNKKEQNSPKIMFELSSIINQLNLMSTQNNSNNDEECFTILLSIKHSLQEMNNKENSEYIAVFLLMRVAMAYAMGISPEYMLPTNVNIKSRYGMAFPLINQIPYEIETPGRLLVNRLPCTLSVQEDYQKYLVNAHGTQDEIDQINVAYKQSGLQNDTENQNKQYEKYIRERAKVCIFAPKSLLLKQDSKGMSILQYFTNTCEQSCPQEGLFNNEELSTIVHILSKQSGTQFCADKSDIAQLLSIYLQLIIIDDEPLQASYDYNAINKIKIFGTCRPPVFEIVKNFQQVHNFLIADEYKKGMTEIDMSLKSNIEKGVKNNLQTKQNIIQQSEVLKKAQDNMLLFQSKSFLSVYKMSGGSIPLQIALPDRIQVNWNYQNNTFGLVVQSVFQWCSQNSSKSSISLSQFSMMSSKLCNMILNKCQQFIQLLNTLFSSYRYFDVLSSIQQNSAKQIDINVLQYDQFKQYVKKSADGVESAMAISEVVSIRDTLFTIIESVKNYYKQIQILIKTCIFESVAAVAYIVYNQNGQISNQKCEDLIKNGYFSDQIDAQMDPFSSCIVSVMKQIGIPVTLKQKQDNKKSLCMFAENESGMFLNNIVEILGYDSPIQLILKLNQIPWSPGDFALKGLHSVYIQYQFGINTVLAQHDLGISIAQLLVVLSNSQLNQQNYSQFHELLVEDTYKQNGHSINVLFSQIKQQVSIIDMESPTKQFVQNLAKVLESTNQTILLSNIGSPYIPVANNSIVCSLIALKNTKQYLKGAQINVSQHSFSLFQALHQYNFVLSMTQNQDYEQVLKNMGLFQQNILDQICIVSQIQQQVQKVQQQQLNTRYMMQDIIIQSVYGQKYALRSQKERIYKYSYESTVQLEHCVSSLKLYLQAIMTKLPGLGIVEINDIETALSSQISQIQAILTAMQVSVKNISVITSDQAFKPLQQFIESSKQSIVVFYQRFYQSTDVKIKNQTINDSLNMEIVIKSEGNIIADAVAESIAIVTQLLKQISLIHSPFTSYSNQDFLQTISKEISTNMQTFIQNSLLPYVKQIQNHETDSQMQALIYITKQEPSTITKELCKIILPILLKRIFPLMHVQNSIAFYYVIKIFFLTILGVTSNTSTDQQIGLSKRSLTDNMSVLYHVVTCMWQNQADHEKLLYYTALATQIMQIYPSSGNPGLINHVQQIIPSEVSISSGMQLTWLWLTSVAKYHPLLKDGINWLKDHSSTIAGFSEASDPQQSLWYYYIEQASLGSPLCEQIIMKLNEQGQLQEISQHLNEENKDKIQQMPQSLDIPTPSVLMALSFLLCCTKPENLIVNIKLLDDYLQQFCAIDQKAIMSYIPSVETGQTGVISNLPPTNSIIQKVSKGMSFGVACFFEQCGTYFPINEPCPPILISNDLISICDIGCRVFKEVETFMINAKHALGIVQQLPLIFIYYDRTIAIDILLHFAFSFQFGEQDSSILPNIKLMEKKPQLEDLWKYSIIQNLDQCTNGTIYAQHLIRLIQKYKQIQKPNPMMPVFLLIPSNSATEYMDKSSEDGGLHASYNELIQFSDAISALSNVGNPHYVYIMNQSQLHKAFIHFGTLACATISQTSGFTRQQLLDRVPGVTINQNPFKPSLTGISYLMFKYSLMMAKDNCVGMDNEYINALSYFVNLNTQYINQKTGKQEEQEHSSVGLDISVINQKKSLQDDRIYSSFVNSITYGLSQNMLGNKGQLRTDLMTTFATTIVQQNMSTMTQKIDVEDISEQVGSELTSIESYSLIESSSEQSSSRQSESSISTESSLDRKQLINQQQQSYVDRILDNFNILKGGSLNRSLYQLNDIKKSVSDLIFAHKRSIATKNCTSNKEHQFVEPMQINSIKDFVDLYNLLTKYSKEPEDYFDDKSIYKMLPTISTSTLQQTIRSAFTCNQVMELLNGNNQQEDQSKLRDLQEMSANVKAFVSQLQNFNTLQFGQNSRQMSPDALVKGLVPDYLLPGLNERGIYNTQGFIDKGFCWEISALVYAPILGNLFHYMMVMQAKVLSVPINRLRLVVVLKEPESQAIVQPDGQIQCGKIKHGQKPFFAKLINFELMGANYDFQAATICDVSPESRAGYRAYVDLYATVAIVQDTTASYEKLLKKKLKLSQRGSKLRVPDGFIPVQLQIGGYVRPFVLLENKTHIEDKVWLNRTPYFGVRFI</sequence>
<gene>
    <name evidence="3" type="ORF">HINF_LOCUS2210</name>
    <name evidence="4" type="ORF">HINF_LOCUS44852</name>
</gene>
<feature type="compositionally biased region" description="Low complexity" evidence="2">
    <location>
        <begin position="1984"/>
        <end position="1995"/>
    </location>
</feature>
<feature type="compositionally biased region" description="Low complexity" evidence="2">
    <location>
        <begin position="5194"/>
        <end position="5212"/>
    </location>
</feature>
<feature type="coiled-coil region" evidence="1">
    <location>
        <begin position="2806"/>
        <end position="2833"/>
    </location>
</feature>
<keyword evidence="1" id="KW-0175">Coiled coil</keyword>
<comment type="caution">
    <text evidence="3">The sequence shown here is derived from an EMBL/GenBank/DDBJ whole genome shotgun (WGS) entry which is preliminary data.</text>
</comment>
<evidence type="ECO:0000256" key="1">
    <source>
        <dbReference type="SAM" id="Coils"/>
    </source>
</evidence>
<keyword evidence="5" id="KW-1185">Reference proteome</keyword>
<proteinExistence type="predicted"/>
<dbReference type="EMBL" id="CAXDID020000192">
    <property type="protein sequence ID" value="CAL6052443.1"/>
    <property type="molecule type" value="Genomic_DNA"/>
</dbReference>
<feature type="region of interest" description="Disordered" evidence="2">
    <location>
        <begin position="1977"/>
        <end position="1996"/>
    </location>
</feature>
<dbReference type="EMBL" id="CATOUU010000052">
    <property type="protein sequence ID" value="CAI9914565.1"/>
    <property type="molecule type" value="Genomic_DNA"/>
</dbReference>
<evidence type="ECO:0000313" key="5">
    <source>
        <dbReference type="Proteomes" id="UP001642409"/>
    </source>
</evidence>
<name>A0AA86N808_9EUKA</name>
<feature type="region of interest" description="Disordered" evidence="2">
    <location>
        <begin position="5194"/>
        <end position="5215"/>
    </location>
</feature>
<evidence type="ECO:0000256" key="2">
    <source>
        <dbReference type="SAM" id="MobiDB-lite"/>
    </source>
</evidence>
<accession>A0AA86N808</accession>
<protein>
    <submittedName>
        <fullName evidence="3">Uncharacterized protein</fullName>
    </submittedName>
</protein>
<dbReference type="Proteomes" id="UP001642409">
    <property type="component" value="Unassembled WGS sequence"/>
</dbReference>
<reference evidence="4 5" key="2">
    <citation type="submission" date="2024-07" db="EMBL/GenBank/DDBJ databases">
        <authorList>
            <person name="Akdeniz Z."/>
        </authorList>
    </citation>
    <scope>NUCLEOTIDE SEQUENCE [LARGE SCALE GENOMIC DNA]</scope>
</reference>
<organism evidence="3">
    <name type="scientific">Hexamita inflata</name>
    <dbReference type="NCBI Taxonomy" id="28002"/>
    <lineage>
        <taxon>Eukaryota</taxon>
        <taxon>Metamonada</taxon>
        <taxon>Diplomonadida</taxon>
        <taxon>Hexamitidae</taxon>
        <taxon>Hexamitinae</taxon>
        <taxon>Hexamita</taxon>
    </lineage>
</organism>
<evidence type="ECO:0000313" key="4">
    <source>
        <dbReference type="EMBL" id="CAL6052443.1"/>
    </source>
</evidence>
<reference evidence="3" key="1">
    <citation type="submission" date="2023-06" db="EMBL/GenBank/DDBJ databases">
        <authorList>
            <person name="Kurt Z."/>
        </authorList>
    </citation>
    <scope>NUCLEOTIDE SEQUENCE</scope>
</reference>